<gene>
    <name evidence="2" type="ordered locus">BATR1942_17770</name>
</gene>
<reference evidence="2 3" key="1">
    <citation type="journal article" date="2011" name="Front. Microbiol.">
        <title>Genomic signatures of strain selection and enhancement in Bacillus atrophaeus var. globigii, a historical biowarfare simulant.</title>
        <authorList>
            <person name="Gibbons H.S."/>
            <person name="Broomall S.M."/>
            <person name="McNew L.A."/>
            <person name="Daligault H."/>
            <person name="Chapman C."/>
            <person name="Bruce D."/>
            <person name="Karavis M."/>
            <person name="Krepps M."/>
            <person name="McGregor P.A."/>
            <person name="Hong C."/>
            <person name="Park K.H."/>
            <person name="Akmal A."/>
            <person name="Feldman A."/>
            <person name="Lin J.S."/>
            <person name="Chang W.E."/>
            <person name="Higgs B.W."/>
            <person name="Demirev P."/>
            <person name="Lindquist J."/>
            <person name="Liem A."/>
            <person name="Fochler E."/>
            <person name="Read T.D."/>
            <person name="Tapia R."/>
            <person name="Johnson S."/>
            <person name="Bishop-Lilly K.A."/>
            <person name="Detter C."/>
            <person name="Han C."/>
            <person name="Sozhamannan S."/>
            <person name="Rosenzweig C.N."/>
            <person name="Skowronski E.W."/>
        </authorList>
    </citation>
    <scope>NUCLEOTIDE SEQUENCE [LARGE SCALE GENOMIC DNA]</scope>
    <source>
        <strain evidence="2 3">1942</strain>
    </source>
</reference>
<accession>A0ABN3ZG06</accession>
<dbReference type="Pfam" id="PF00480">
    <property type="entry name" value="ROK"/>
    <property type="match status" value="1"/>
</dbReference>
<dbReference type="PANTHER" id="PTHR18964">
    <property type="entry name" value="ROK (REPRESSOR, ORF, KINASE) FAMILY"/>
    <property type="match status" value="1"/>
</dbReference>
<dbReference type="Gene3D" id="3.30.420.40">
    <property type="match status" value="2"/>
</dbReference>
<evidence type="ECO:0000313" key="2">
    <source>
        <dbReference type="EMBL" id="ADP34471.1"/>
    </source>
</evidence>
<organism evidence="2 3">
    <name type="scientific">Bacillus atrophaeus (strain 1942)</name>
    <dbReference type="NCBI Taxonomy" id="720555"/>
    <lineage>
        <taxon>Bacteria</taxon>
        <taxon>Bacillati</taxon>
        <taxon>Bacillota</taxon>
        <taxon>Bacilli</taxon>
        <taxon>Bacillales</taxon>
        <taxon>Bacillaceae</taxon>
        <taxon>Bacillus</taxon>
    </lineage>
</organism>
<evidence type="ECO:0000313" key="3">
    <source>
        <dbReference type="Proteomes" id="UP000006867"/>
    </source>
</evidence>
<proteinExistence type="inferred from homology"/>
<dbReference type="CDD" id="cd24152">
    <property type="entry name" value="ASKHA_NBD_ROK-like"/>
    <property type="match status" value="1"/>
</dbReference>
<dbReference type="SUPFAM" id="SSF53067">
    <property type="entry name" value="Actin-like ATPase domain"/>
    <property type="match status" value="1"/>
</dbReference>
<sequence length="302" mass="32613">MYLVFDIGGTFIKHAVMDSAGTIISKAKRLTPKKSLNDLLICLFSVIEPLKKQIKGIAVSCPGMVDTKKGMIYYGGLVPYLHEVNLAETLESKFGISAAVENDGKCAALAELWLGSVKHAGNAVVLVLGSGVGGGIIIGGELYRGSHLLAGEVSYIMNQFHSHHQKAVFLGQTCSAVSMIQRIAAKKGIAKEDSDGEQVFADILAGDQEALAIFETYCLELAAQIYNLQYIIDPSVVAIGGGISAQPVLIEKLNWALQEIAAQNPMHTIIPKIVPCRFQNDANLYGALYHFFTLHDKTNQSY</sequence>
<dbReference type="InterPro" id="IPR043129">
    <property type="entry name" value="ATPase_NBD"/>
</dbReference>
<keyword evidence="3" id="KW-1185">Reference proteome</keyword>
<dbReference type="EMBL" id="CP002207">
    <property type="protein sequence ID" value="ADP34471.1"/>
    <property type="molecule type" value="Genomic_DNA"/>
</dbReference>
<name>A0ABN3ZG06_BACA1</name>
<protein>
    <submittedName>
        <fullName evidence="2">ROK family protein</fullName>
    </submittedName>
</protein>
<dbReference type="InterPro" id="IPR000600">
    <property type="entry name" value="ROK"/>
</dbReference>
<comment type="similarity">
    <text evidence="1">Belongs to the ROK (NagC/XylR) family.</text>
</comment>
<evidence type="ECO:0000256" key="1">
    <source>
        <dbReference type="ARBA" id="ARBA00006479"/>
    </source>
</evidence>
<dbReference type="PANTHER" id="PTHR18964:SF170">
    <property type="entry name" value="SUGAR KINASE"/>
    <property type="match status" value="1"/>
</dbReference>
<dbReference type="RefSeq" id="WP_003326233.1">
    <property type="nucleotide sequence ID" value="NC_014639.1"/>
</dbReference>
<dbReference type="Proteomes" id="UP000006867">
    <property type="component" value="Chromosome"/>
</dbReference>